<dbReference type="Proteomes" id="UP000314987">
    <property type="component" value="Unassembled WGS sequence"/>
</dbReference>
<evidence type="ECO:0000256" key="3">
    <source>
        <dbReference type="ARBA" id="ARBA00023130"/>
    </source>
</evidence>
<dbReference type="InterPro" id="IPR036179">
    <property type="entry name" value="Ig-like_dom_sf"/>
</dbReference>
<dbReference type="AlphaFoldDB" id="A0A4X2LRC4"/>
<keyword evidence="10" id="KW-1185">Reference proteome</keyword>
<evidence type="ECO:0000259" key="8">
    <source>
        <dbReference type="PROSITE" id="PS50835"/>
    </source>
</evidence>
<feature type="domain" description="Ig-like" evidence="8">
    <location>
        <begin position="23"/>
        <end position="124"/>
    </location>
</feature>
<dbReference type="Pfam" id="PF07686">
    <property type="entry name" value="V-set"/>
    <property type="match status" value="1"/>
</dbReference>
<dbReference type="Ensembl" id="ENSVURT00010030283.1">
    <property type="protein sequence ID" value="ENSVURP00010026588.1"/>
    <property type="gene ID" value="ENSVURG00010020349.1"/>
</dbReference>
<dbReference type="PROSITE" id="PS50835">
    <property type="entry name" value="IG_LIKE"/>
    <property type="match status" value="1"/>
</dbReference>
<dbReference type="SMART" id="SM00409">
    <property type="entry name" value="IG"/>
    <property type="match status" value="1"/>
</dbReference>
<dbReference type="STRING" id="29139.ENSVURP00010026588"/>
<reference evidence="10" key="1">
    <citation type="submission" date="2018-12" db="EMBL/GenBank/DDBJ databases">
        <authorList>
            <person name="Yazar S."/>
        </authorList>
    </citation>
    <scope>NUCLEOTIDE SEQUENCE [LARGE SCALE GENOMIC DNA]</scope>
</reference>
<keyword evidence="5" id="KW-0393">Immunoglobulin domain</keyword>
<evidence type="ECO:0000256" key="5">
    <source>
        <dbReference type="ARBA" id="ARBA00023319"/>
    </source>
</evidence>
<dbReference type="InterPro" id="IPR013783">
    <property type="entry name" value="Ig-like_fold"/>
</dbReference>
<evidence type="ECO:0000256" key="6">
    <source>
        <dbReference type="ARBA" id="ARBA00043266"/>
    </source>
</evidence>
<evidence type="ECO:0000256" key="4">
    <source>
        <dbReference type="ARBA" id="ARBA00023170"/>
    </source>
</evidence>
<dbReference type="GO" id="GO:0002250">
    <property type="term" value="P:adaptive immune response"/>
    <property type="evidence" value="ECO:0007669"/>
    <property type="project" value="UniProtKB-KW"/>
</dbReference>
<dbReference type="GeneTree" id="ENSGT00940000153130"/>
<dbReference type="Gene3D" id="2.60.40.10">
    <property type="entry name" value="Immunoglobulins"/>
    <property type="match status" value="1"/>
</dbReference>
<dbReference type="OMA" id="ASDYFIW"/>
<evidence type="ECO:0000313" key="10">
    <source>
        <dbReference type="Proteomes" id="UP000314987"/>
    </source>
</evidence>
<dbReference type="PANTHER" id="PTHR19343">
    <property type="entry name" value="T CELL RECEPTOR ALPHA VARIABLE 1-2"/>
    <property type="match status" value="1"/>
</dbReference>
<dbReference type="InterPro" id="IPR051006">
    <property type="entry name" value="TCR_variable_domain"/>
</dbReference>
<feature type="signal peptide" evidence="7">
    <location>
        <begin position="1"/>
        <end position="21"/>
    </location>
</feature>
<dbReference type="InterPro" id="IPR007110">
    <property type="entry name" value="Ig-like_dom"/>
</dbReference>
<protein>
    <recommendedName>
        <fullName evidence="8">Ig-like domain-containing protein</fullName>
    </recommendedName>
</protein>
<dbReference type="SMART" id="SM00406">
    <property type="entry name" value="IGv"/>
    <property type="match status" value="1"/>
</dbReference>
<name>A0A4X2LRC4_VOMUR</name>
<dbReference type="InterPro" id="IPR013106">
    <property type="entry name" value="Ig_V-set"/>
</dbReference>
<organism evidence="9 10">
    <name type="scientific">Vombatus ursinus</name>
    <name type="common">Common wombat</name>
    <dbReference type="NCBI Taxonomy" id="29139"/>
    <lineage>
        <taxon>Eukaryota</taxon>
        <taxon>Metazoa</taxon>
        <taxon>Chordata</taxon>
        <taxon>Craniata</taxon>
        <taxon>Vertebrata</taxon>
        <taxon>Euteleostomi</taxon>
        <taxon>Mammalia</taxon>
        <taxon>Metatheria</taxon>
        <taxon>Diprotodontia</taxon>
        <taxon>Vombatidae</taxon>
        <taxon>Vombatus</taxon>
    </lineage>
</organism>
<proteinExistence type="predicted"/>
<sequence>MEILLSITLMILCLQLDWVRSQEQLSQSPQSLTVQEGEHVSMNCTYKNSVFTYFSWYKQDSRKGPELLMDILSSMDKKEIGRLTVLLNKVALHLSLNITDAQPGDSGTYFCAVDAQCSLGTCSL</sequence>
<keyword evidence="3" id="KW-1064">Adaptive immunity</keyword>
<feature type="chain" id="PRO_5021414493" description="Ig-like domain-containing protein" evidence="7">
    <location>
        <begin position="22"/>
        <end position="124"/>
    </location>
</feature>
<dbReference type="InterPro" id="IPR003599">
    <property type="entry name" value="Ig_sub"/>
</dbReference>
<evidence type="ECO:0000313" key="9">
    <source>
        <dbReference type="Ensembl" id="ENSVURP00010026588.1"/>
    </source>
</evidence>
<evidence type="ECO:0000256" key="2">
    <source>
        <dbReference type="ARBA" id="ARBA00022859"/>
    </source>
</evidence>
<keyword evidence="6" id="KW-1279">T cell receptor</keyword>
<evidence type="ECO:0000256" key="1">
    <source>
        <dbReference type="ARBA" id="ARBA00022729"/>
    </source>
</evidence>
<dbReference type="SUPFAM" id="SSF48726">
    <property type="entry name" value="Immunoglobulin"/>
    <property type="match status" value="1"/>
</dbReference>
<keyword evidence="1 7" id="KW-0732">Signal</keyword>
<reference evidence="9" key="3">
    <citation type="submission" date="2025-09" db="UniProtKB">
        <authorList>
            <consortium name="Ensembl"/>
        </authorList>
    </citation>
    <scope>IDENTIFICATION</scope>
</reference>
<keyword evidence="2" id="KW-0391">Immunity</keyword>
<dbReference type="GO" id="GO:0042101">
    <property type="term" value="C:T cell receptor complex"/>
    <property type="evidence" value="ECO:0007669"/>
    <property type="project" value="UniProtKB-KW"/>
</dbReference>
<dbReference type="GO" id="GO:0042605">
    <property type="term" value="F:peptide antigen binding"/>
    <property type="evidence" value="ECO:0007669"/>
    <property type="project" value="TreeGrafter"/>
</dbReference>
<dbReference type="PANTHER" id="PTHR19343:SF0">
    <property type="entry name" value="T CELL RECEPTOR ALPHA VARIABLE 23_DELTA VARIABLE 6"/>
    <property type="match status" value="1"/>
</dbReference>
<reference evidence="9" key="2">
    <citation type="submission" date="2025-08" db="UniProtKB">
        <authorList>
            <consortium name="Ensembl"/>
        </authorList>
    </citation>
    <scope>IDENTIFICATION</scope>
</reference>
<keyword evidence="4" id="KW-0675">Receptor</keyword>
<accession>A0A4X2LRC4</accession>
<evidence type="ECO:0000256" key="7">
    <source>
        <dbReference type="SAM" id="SignalP"/>
    </source>
</evidence>